<evidence type="ECO:0000313" key="2">
    <source>
        <dbReference type="Proteomes" id="UP000831701"/>
    </source>
</evidence>
<gene>
    <name evidence="1" type="ORF">L3Q82_017889</name>
</gene>
<comment type="caution">
    <text evidence="1">The sequence shown here is derived from an EMBL/GenBank/DDBJ whole genome shotgun (WGS) entry which is preliminary data.</text>
</comment>
<accession>A0ACB8VLD5</accession>
<sequence length="130" mass="14285">MSCDRKAAGASRSGNLRTRWWTPEVRGAFRPSGLQNSGLGGVRLGHGERLSVSPEIILANCPVPQEGKTATCSHCLQWGWGAVNLSTGQIVKWRWKEYLEDFLNPTNRHSLGETELRDLGGCSHLWGGGR</sequence>
<proteinExistence type="predicted"/>
<evidence type="ECO:0000313" key="1">
    <source>
        <dbReference type="EMBL" id="KAI3355343.1"/>
    </source>
</evidence>
<name>A0ACB8VLD5_9TELE</name>
<dbReference type="Proteomes" id="UP000831701">
    <property type="component" value="Chromosome 21"/>
</dbReference>
<reference evidence="1" key="1">
    <citation type="submission" date="2022-04" db="EMBL/GenBank/DDBJ databases">
        <title>Jade perch genome.</title>
        <authorList>
            <person name="Chao B."/>
        </authorList>
    </citation>
    <scope>NUCLEOTIDE SEQUENCE</scope>
    <source>
        <strain evidence="1">CB-2022</strain>
    </source>
</reference>
<keyword evidence="2" id="KW-1185">Reference proteome</keyword>
<organism evidence="1 2">
    <name type="scientific">Scortum barcoo</name>
    <name type="common">barcoo grunter</name>
    <dbReference type="NCBI Taxonomy" id="214431"/>
    <lineage>
        <taxon>Eukaryota</taxon>
        <taxon>Metazoa</taxon>
        <taxon>Chordata</taxon>
        <taxon>Craniata</taxon>
        <taxon>Vertebrata</taxon>
        <taxon>Euteleostomi</taxon>
        <taxon>Actinopterygii</taxon>
        <taxon>Neopterygii</taxon>
        <taxon>Teleostei</taxon>
        <taxon>Neoteleostei</taxon>
        <taxon>Acanthomorphata</taxon>
        <taxon>Eupercaria</taxon>
        <taxon>Centrarchiformes</taxon>
        <taxon>Terapontoidei</taxon>
        <taxon>Terapontidae</taxon>
        <taxon>Scortum</taxon>
    </lineage>
</organism>
<dbReference type="EMBL" id="CM041551">
    <property type="protein sequence ID" value="KAI3355343.1"/>
    <property type="molecule type" value="Genomic_DNA"/>
</dbReference>
<protein>
    <submittedName>
        <fullName evidence="1">Uncharacterized protein</fullName>
    </submittedName>
</protein>